<dbReference type="InterPro" id="IPR022893">
    <property type="entry name" value="Shikimate_DH_fam"/>
</dbReference>
<evidence type="ECO:0000256" key="2">
    <source>
        <dbReference type="ARBA" id="ARBA00023002"/>
    </source>
</evidence>
<evidence type="ECO:0000256" key="3">
    <source>
        <dbReference type="ARBA" id="ARBA00023141"/>
    </source>
</evidence>
<evidence type="ECO:0000256" key="1">
    <source>
        <dbReference type="ARBA" id="ARBA00004871"/>
    </source>
</evidence>
<accession>A0A1I1J606</accession>
<organism evidence="5 6">
    <name type="scientific">Zunongwangia mangrovi</name>
    <dbReference type="NCBI Taxonomy" id="1334022"/>
    <lineage>
        <taxon>Bacteria</taxon>
        <taxon>Pseudomonadati</taxon>
        <taxon>Bacteroidota</taxon>
        <taxon>Flavobacteriia</taxon>
        <taxon>Flavobacteriales</taxon>
        <taxon>Flavobacteriaceae</taxon>
        <taxon>Zunongwangia</taxon>
    </lineage>
</organism>
<dbReference type="GO" id="GO:0019632">
    <property type="term" value="P:shikimate metabolic process"/>
    <property type="evidence" value="ECO:0007669"/>
    <property type="project" value="TreeGrafter"/>
</dbReference>
<gene>
    <name evidence="5" type="ORF">SAMN04487907_104110</name>
</gene>
<dbReference type="Gene3D" id="3.40.50.720">
    <property type="entry name" value="NAD(P)-binding Rossmann-like Domain"/>
    <property type="match status" value="1"/>
</dbReference>
<evidence type="ECO:0000313" key="5">
    <source>
        <dbReference type="EMBL" id="SFC41373.1"/>
    </source>
</evidence>
<keyword evidence="2" id="KW-0560">Oxidoreductase</keyword>
<dbReference type="GO" id="GO:0009073">
    <property type="term" value="P:aromatic amino acid family biosynthetic process"/>
    <property type="evidence" value="ECO:0007669"/>
    <property type="project" value="UniProtKB-KW"/>
</dbReference>
<proteinExistence type="predicted"/>
<dbReference type="AlphaFoldDB" id="A0A1I1J606"/>
<dbReference type="OrthoDB" id="9792692at2"/>
<dbReference type="Gene3D" id="3.40.50.10860">
    <property type="entry name" value="Leucine Dehydrogenase, chain A, domain 1"/>
    <property type="match status" value="1"/>
</dbReference>
<name>A0A1I1J606_9FLAO</name>
<comment type="pathway">
    <text evidence="1">Metabolic intermediate biosynthesis; chorismate biosynthesis; chorismate from D-erythrose 4-phosphate and phosphoenolpyruvate: step 4/7.</text>
</comment>
<evidence type="ECO:0000259" key="4">
    <source>
        <dbReference type="Pfam" id="PF08501"/>
    </source>
</evidence>
<dbReference type="InterPro" id="IPR046346">
    <property type="entry name" value="Aminoacid_DH-like_N_sf"/>
</dbReference>
<keyword evidence="3" id="KW-0057">Aromatic amino acid biosynthesis</keyword>
<dbReference type="PANTHER" id="PTHR21089">
    <property type="entry name" value="SHIKIMATE DEHYDROGENASE"/>
    <property type="match status" value="1"/>
</dbReference>
<sequence length="243" mass="27332">MRKFGLLGKNIAYSFSRKYFNDKFENEKIEAEYVNFDIPEITDFPLIITKNPTLSGMNVTIPYKLEVMKFLDDLSADAKEIEAVNVIKFENGGKLIGHNTDFIGFRDALKPHLRPQHTHALILGTGGASKAVAHALKTMGISYKFVSRSASEEQYSYSELTEEIIQKYSLIINTTPLGTAPNTDQCPDIPYQHITKNHLVFDLIYNPAETKFMSNSKKHGATAVNGHKMLELQAEAAWAIWNS</sequence>
<reference evidence="6" key="1">
    <citation type="submission" date="2016-10" db="EMBL/GenBank/DDBJ databases">
        <authorList>
            <person name="Varghese N."/>
            <person name="Submissions S."/>
        </authorList>
    </citation>
    <scope>NUCLEOTIDE SEQUENCE [LARGE SCALE GENOMIC DNA]</scope>
    <source>
        <strain evidence="6">DSM 24499</strain>
    </source>
</reference>
<dbReference type="SUPFAM" id="SSF51735">
    <property type="entry name" value="NAD(P)-binding Rossmann-fold domains"/>
    <property type="match status" value="1"/>
</dbReference>
<dbReference type="STRING" id="1334022.SAMN04487907_104110"/>
<dbReference type="CDD" id="cd01065">
    <property type="entry name" value="NAD_bind_Shikimate_DH"/>
    <property type="match status" value="1"/>
</dbReference>
<dbReference type="PANTHER" id="PTHR21089:SF1">
    <property type="entry name" value="BIFUNCTIONAL 3-DEHYDROQUINATE DEHYDRATASE_SHIKIMATE DEHYDROGENASE, CHLOROPLASTIC"/>
    <property type="match status" value="1"/>
</dbReference>
<dbReference type="Proteomes" id="UP000199438">
    <property type="component" value="Unassembled WGS sequence"/>
</dbReference>
<protein>
    <submittedName>
        <fullName evidence="5">Shikimate dehydrogenase</fullName>
    </submittedName>
</protein>
<dbReference type="GO" id="GO:0050661">
    <property type="term" value="F:NADP binding"/>
    <property type="evidence" value="ECO:0007669"/>
    <property type="project" value="TreeGrafter"/>
</dbReference>
<feature type="domain" description="Shikimate dehydrogenase substrate binding N-terminal" evidence="4">
    <location>
        <begin position="6"/>
        <end position="87"/>
    </location>
</feature>
<dbReference type="InterPro" id="IPR013708">
    <property type="entry name" value="Shikimate_DH-bd_N"/>
</dbReference>
<keyword evidence="6" id="KW-1185">Reference proteome</keyword>
<dbReference type="InterPro" id="IPR036291">
    <property type="entry name" value="NAD(P)-bd_dom_sf"/>
</dbReference>
<dbReference type="GO" id="GO:0004764">
    <property type="term" value="F:shikimate 3-dehydrogenase (NADP+) activity"/>
    <property type="evidence" value="ECO:0007669"/>
    <property type="project" value="InterPro"/>
</dbReference>
<dbReference type="RefSeq" id="WP_092542567.1">
    <property type="nucleotide sequence ID" value="NZ_FOKV01000004.1"/>
</dbReference>
<keyword evidence="3" id="KW-0028">Amino-acid biosynthesis</keyword>
<dbReference type="GO" id="GO:0005829">
    <property type="term" value="C:cytosol"/>
    <property type="evidence" value="ECO:0007669"/>
    <property type="project" value="TreeGrafter"/>
</dbReference>
<evidence type="ECO:0000313" key="6">
    <source>
        <dbReference type="Proteomes" id="UP000199438"/>
    </source>
</evidence>
<dbReference type="SUPFAM" id="SSF53223">
    <property type="entry name" value="Aminoacid dehydrogenase-like, N-terminal domain"/>
    <property type="match status" value="1"/>
</dbReference>
<dbReference type="GO" id="GO:0009423">
    <property type="term" value="P:chorismate biosynthetic process"/>
    <property type="evidence" value="ECO:0007669"/>
    <property type="project" value="TreeGrafter"/>
</dbReference>
<dbReference type="EMBL" id="FOKV01000004">
    <property type="protein sequence ID" value="SFC41373.1"/>
    <property type="molecule type" value="Genomic_DNA"/>
</dbReference>
<dbReference type="Pfam" id="PF08501">
    <property type="entry name" value="Shikimate_dh_N"/>
    <property type="match status" value="1"/>
</dbReference>